<dbReference type="EMBL" id="ATCF01000018">
    <property type="protein sequence ID" value="EPD99040.1"/>
    <property type="molecule type" value="Genomic_DNA"/>
</dbReference>
<dbReference type="InterPro" id="IPR039424">
    <property type="entry name" value="SBP_5"/>
</dbReference>
<dbReference type="CDD" id="cd08499">
    <property type="entry name" value="PBP2_Ylib_like"/>
    <property type="match status" value="1"/>
</dbReference>
<evidence type="ECO:0000256" key="7">
    <source>
        <dbReference type="ARBA" id="ARBA00022764"/>
    </source>
</evidence>
<evidence type="ECO:0000259" key="9">
    <source>
        <dbReference type="Pfam" id="PF00496"/>
    </source>
</evidence>
<dbReference type="GO" id="GO:0042938">
    <property type="term" value="P:dipeptide transport"/>
    <property type="evidence" value="ECO:0007669"/>
    <property type="project" value="TreeGrafter"/>
</dbReference>
<dbReference type="InterPro" id="IPR023765">
    <property type="entry name" value="SBP_5_CS"/>
</dbReference>
<dbReference type="RefSeq" id="WP_016474548.1">
    <property type="nucleotide sequence ID" value="NZ_KE150480.1"/>
</dbReference>
<dbReference type="PANTHER" id="PTHR30290">
    <property type="entry name" value="PERIPLASMIC BINDING COMPONENT OF ABC TRANSPORTER"/>
    <property type="match status" value="1"/>
</dbReference>
<dbReference type="Proteomes" id="UP000014400">
    <property type="component" value="Unassembled WGS sequence"/>
</dbReference>
<comment type="similarity">
    <text evidence="3">Belongs to the bacterial solute-binding protein 5 family.</text>
</comment>
<evidence type="ECO:0000256" key="3">
    <source>
        <dbReference type="ARBA" id="ARBA00005695"/>
    </source>
</evidence>
<dbReference type="eggNOG" id="COG0747">
    <property type="taxonomic scope" value="Bacteria"/>
</dbReference>
<dbReference type="PANTHER" id="PTHR30290:SF32">
    <property type="entry name" value="GLUTATHIONE-BINDING PROTEIN GSIB"/>
    <property type="match status" value="1"/>
</dbReference>
<dbReference type="GO" id="GO:0030288">
    <property type="term" value="C:outer membrane-bounded periplasmic space"/>
    <property type="evidence" value="ECO:0007669"/>
    <property type="project" value="TreeGrafter"/>
</dbReference>
<evidence type="ECO:0000256" key="6">
    <source>
        <dbReference type="ARBA" id="ARBA00022729"/>
    </source>
</evidence>
<dbReference type="PIRSF" id="PIRSF002741">
    <property type="entry name" value="MppA"/>
    <property type="match status" value="1"/>
</dbReference>
<dbReference type="GO" id="GO:0043190">
    <property type="term" value="C:ATP-binding cassette (ABC) transporter complex"/>
    <property type="evidence" value="ECO:0007669"/>
    <property type="project" value="InterPro"/>
</dbReference>
<evidence type="ECO:0000256" key="1">
    <source>
        <dbReference type="ARBA" id="ARBA00003489"/>
    </source>
</evidence>
<dbReference type="InterPro" id="IPR030678">
    <property type="entry name" value="Peptide/Ni-bd"/>
</dbReference>
<name>S3BI65_9BURK</name>
<keyword evidence="5" id="KW-0813">Transport</keyword>
<sequence length="512" mass="56774">MNLKHAAAALALTSLVAAGAAQAAPKEITVAIASTFTTLDPYDASDTLSQTASKSFYEGLFTFDKDMKVIDALATDYKVSDDGLVYTVTLRKGVKFHDGSEFQADAVKANFDRVTNKANGLKRYMLYQNIEKTEVVDPYTVRFTLKKPFSSFINQLAHPAGVMICPSTLANKTNKQIAFEPCGTGPYTLDKYNPSEGMRVVKNPNYWQAGFPKLDAINWKPVVENSTRVAMLLTGEAQFAFPLPAEQVKQVQGKDQVRLDITPSIILRYVEMNMSKKPFQDKRVREAFNYAINKEALCKVAFAGYADPATGYAPAAIDFAEKLGPWPYDPKKARELLKEAGYGSGLTINLWSGYNHTTAQKVIQFLQQQLAQVGVKSNIRALEAGQRTALVESVPTPDKSQHDLYYIGWSSSTGELDYAIRPLLASENVPPVGSNEAYYKSEKVDRLIQEGLATTDRTKKAAIYKEMQEQLWADMPWIPLVTEKNIAASAKNLTGFYIQPDGGYNFYQAELK</sequence>
<comment type="caution">
    <text evidence="10">The sequence shown here is derived from an EMBL/GenBank/DDBJ whole genome shotgun (WGS) entry which is preliminary data.</text>
</comment>
<reference evidence="10 11" key="1">
    <citation type="submission" date="2013-04" db="EMBL/GenBank/DDBJ databases">
        <title>The Genome Sequence of Sutterella wadsworthensis HGA0223.</title>
        <authorList>
            <consortium name="The Broad Institute Genomics Platform"/>
            <person name="Earl A."/>
            <person name="Ward D."/>
            <person name="Feldgarden M."/>
            <person name="Gevers D."/>
            <person name="Schmidt T.M."/>
            <person name="Dover J."/>
            <person name="Dai D."/>
            <person name="Walker B."/>
            <person name="Young S."/>
            <person name="Zeng Q."/>
            <person name="Gargeya S."/>
            <person name="Fitzgerald M."/>
            <person name="Haas B."/>
            <person name="Abouelleil A."/>
            <person name="Allen A.W."/>
            <person name="Alvarado L."/>
            <person name="Arachchi H.M."/>
            <person name="Berlin A.M."/>
            <person name="Chapman S.B."/>
            <person name="Gainer-Dewar J."/>
            <person name="Goldberg J."/>
            <person name="Griggs A."/>
            <person name="Gujja S."/>
            <person name="Hansen M."/>
            <person name="Howarth C."/>
            <person name="Imamovic A."/>
            <person name="Ireland A."/>
            <person name="Larimer J."/>
            <person name="McCowan C."/>
            <person name="Murphy C."/>
            <person name="Pearson M."/>
            <person name="Poon T.W."/>
            <person name="Priest M."/>
            <person name="Roberts A."/>
            <person name="Saif S."/>
            <person name="Shea T."/>
            <person name="Sisk P."/>
            <person name="Sykes S."/>
            <person name="Wortman J."/>
            <person name="Nusbaum C."/>
            <person name="Birren B."/>
        </authorList>
    </citation>
    <scope>NUCLEOTIDE SEQUENCE [LARGE SCALE GENOMIC DNA]</scope>
    <source>
        <strain evidence="10 11">HGA0223</strain>
    </source>
</reference>
<comment type="function">
    <text evidence="1">Part of the ABC transporter complex GsiABCD involved in glutathione import. Binds glutathione.</text>
</comment>
<keyword evidence="6 8" id="KW-0732">Signal</keyword>
<evidence type="ECO:0000256" key="2">
    <source>
        <dbReference type="ARBA" id="ARBA00004418"/>
    </source>
</evidence>
<feature type="chain" id="PRO_5004517873" description="Glutathione-binding protein GsiB" evidence="8">
    <location>
        <begin position="24"/>
        <end position="512"/>
    </location>
</feature>
<dbReference type="GO" id="GO:1904680">
    <property type="term" value="F:peptide transmembrane transporter activity"/>
    <property type="evidence" value="ECO:0007669"/>
    <property type="project" value="TreeGrafter"/>
</dbReference>
<accession>S3BI65</accession>
<comment type="subcellular location">
    <subcellularLocation>
        <location evidence="2">Periplasm</location>
    </subcellularLocation>
</comment>
<keyword evidence="11" id="KW-1185">Reference proteome</keyword>
<proteinExistence type="inferred from homology"/>
<keyword evidence="7" id="KW-0574">Periplasm</keyword>
<dbReference type="InterPro" id="IPR000914">
    <property type="entry name" value="SBP_5_dom"/>
</dbReference>
<dbReference type="STRING" id="1203554.HMPREF1476_01311"/>
<dbReference type="Gene3D" id="3.40.190.10">
    <property type="entry name" value="Periplasmic binding protein-like II"/>
    <property type="match status" value="1"/>
</dbReference>
<dbReference type="AlphaFoldDB" id="S3BI65"/>
<dbReference type="PATRIC" id="fig|1203554.3.peg.1371"/>
<gene>
    <name evidence="10" type="ORF">HMPREF1476_01311</name>
</gene>
<dbReference type="Gene3D" id="3.10.105.10">
    <property type="entry name" value="Dipeptide-binding Protein, Domain 3"/>
    <property type="match status" value="1"/>
</dbReference>
<evidence type="ECO:0000256" key="4">
    <source>
        <dbReference type="ARBA" id="ARBA00017393"/>
    </source>
</evidence>
<protein>
    <recommendedName>
        <fullName evidence="4">Glutathione-binding protein GsiB</fullName>
    </recommendedName>
</protein>
<evidence type="ECO:0000256" key="8">
    <source>
        <dbReference type="SAM" id="SignalP"/>
    </source>
</evidence>
<dbReference type="Gene3D" id="3.90.76.10">
    <property type="entry name" value="Dipeptide-binding Protein, Domain 1"/>
    <property type="match status" value="1"/>
</dbReference>
<dbReference type="Pfam" id="PF00496">
    <property type="entry name" value="SBP_bac_5"/>
    <property type="match status" value="1"/>
</dbReference>
<evidence type="ECO:0000313" key="10">
    <source>
        <dbReference type="EMBL" id="EPD99040.1"/>
    </source>
</evidence>
<dbReference type="SUPFAM" id="SSF53850">
    <property type="entry name" value="Periplasmic binding protein-like II"/>
    <property type="match status" value="1"/>
</dbReference>
<feature type="signal peptide" evidence="8">
    <location>
        <begin position="1"/>
        <end position="23"/>
    </location>
</feature>
<dbReference type="PROSITE" id="PS01040">
    <property type="entry name" value="SBP_BACTERIAL_5"/>
    <property type="match status" value="1"/>
</dbReference>
<dbReference type="HOGENOM" id="CLU_017028_7_3_4"/>
<evidence type="ECO:0000256" key="5">
    <source>
        <dbReference type="ARBA" id="ARBA00022448"/>
    </source>
</evidence>
<feature type="domain" description="Solute-binding protein family 5" evidence="9">
    <location>
        <begin position="69"/>
        <end position="428"/>
    </location>
</feature>
<organism evidence="10 11">
    <name type="scientific">Sutterella wadsworthensis HGA0223</name>
    <dbReference type="NCBI Taxonomy" id="1203554"/>
    <lineage>
        <taxon>Bacteria</taxon>
        <taxon>Pseudomonadati</taxon>
        <taxon>Pseudomonadota</taxon>
        <taxon>Betaproteobacteria</taxon>
        <taxon>Burkholderiales</taxon>
        <taxon>Sutterellaceae</taxon>
        <taxon>Sutterella</taxon>
    </lineage>
</organism>
<evidence type="ECO:0000313" key="11">
    <source>
        <dbReference type="Proteomes" id="UP000014400"/>
    </source>
</evidence>
<dbReference type="NCBIfam" id="NF011942">
    <property type="entry name" value="PRK15413.1"/>
    <property type="match status" value="1"/>
</dbReference>